<organism evidence="3">
    <name type="scientific">Fagus sylvatica</name>
    <name type="common">Beechnut</name>
    <dbReference type="NCBI Taxonomy" id="28930"/>
    <lineage>
        <taxon>Eukaryota</taxon>
        <taxon>Viridiplantae</taxon>
        <taxon>Streptophyta</taxon>
        <taxon>Embryophyta</taxon>
        <taxon>Tracheophyta</taxon>
        <taxon>Spermatophyta</taxon>
        <taxon>Magnoliopsida</taxon>
        <taxon>eudicotyledons</taxon>
        <taxon>Gunneridae</taxon>
        <taxon>Pentapetalae</taxon>
        <taxon>rosids</taxon>
        <taxon>fabids</taxon>
        <taxon>Fagales</taxon>
        <taxon>Fagaceae</taxon>
        <taxon>Fagus</taxon>
    </lineage>
</organism>
<feature type="region of interest" description="Disordered" evidence="2">
    <location>
        <begin position="377"/>
        <end position="401"/>
    </location>
</feature>
<feature type="coiled-coil region" evidence="1">
    <location>
        <begin position="485"/>
        <end position="568"/>
    </location>
</feature>
<feature type="compositionally biased region" description="Polar residues" evidence="2">
    <location>
        <begin position="97"/>
        <end position="119"/>
    </location>
</feature>
<reference evidence="3" key="1">
    <citation type="submission" date="2018-02" db="EMBL/GenBank/DDBJ databases">
        <authorList>
            <person name="Cohen D.B."/>
            <person name="Kent A.D."/>
        </authorList>
    </citation>
    <scope>NUCLEOTIDE SEQUENCE</scope>
</reference>
<gene>
    <name evidence="3" type="ORF">FSB_LOCUS43846</name>
</gene>
<name>A0A2N9HW80_FAGSY</name>
<feature type="region of interest" description="Disordered" evidence="2">
    <location>
        <begin position="619"/>
        <end position="685"/>
    </location>
</feature>
<feature type="compositionally biased region" description="Acidic residues" evidence="2">
    <location>
        <begin position="619"/>
        <end position="633"/>
    </location>
</feature>
<evidence type="ECO:0000313" key="3">
    <source>
        <dbReference type="EMBL" id="SPD15964.1"/>
    </source>
</evidence>
<sequence>MARGLPGIVGSEDAWCINSPSLGRPVLVGLVVLCDVHGLGSLDSWKTPVAGGESARDGRHSSWYLEGLPSSDAGRSSFCTWGKSHRPRVRGGRCLDLNTSGSHGRSSETAELSTSDSSSQEAILPISGLDPNKSLVAEGVSSKFVDKDIKRLRTRYQISEDIVLRLPDKGEWACSSNGEDVVLQVLWKMASDGEYELTVDEFLFLYKLAYIPASPGIWAFTCHKGSPRLIPGLPNSNRSWKPKFFFLCGDSWEFSPDEAVGEDPCGIRRTWGIPLTAGAILTPYVLSCFHFYFDGRPEYQKEKLVRLVDLLSPFTLAEWSLGPEPSPEVKKAIKAYQQRMTTRAERKRLREVAQNLEDLPDASALFSKKAKSGKKVVIEKGQSSKKGGHQDKPLPSAKVKTPEKVHVYHEVPPSPVALKGRGVAPGDVVPTIYNSSSRAMDKVAKLYEKVDLEVYDLVDDMDLLRMSIQDSLKAAGPTFVLGNRLRSSRGELAKLKANLEEATAQAQAHKKAAEGLKAEKGSLRSQIKQLEADVKRKDELISALETGRDELLHKTEALQGEISDAKETAVIDYKASEDFQEATRRYYVAGFEHFRKRAALAFGGVQDWSIVKIFDDEETTAVEEGSEDEEGEDVVQSKERVATPSDVPSSTPDGPQGDDSAVGPVGGQAVSVDDQIDPPPVGDEV</sequence>
<protein>
    <submittedName>
        <fullName evidence="3">Uncharacterized protein</fullName>
    </submittedName>
</protein>
<evidence type="ECO:0000256" key="1">
    <source>
        <dbReference type="SAM" id="Coils"/>
    </source>
</evidence>
<proteinExistence type="predicted"/>
<dbReference type="AlphaFoldDB" id="A0A2N9HW80"/>
<accession>A0A2N9HW80</accession>
<evidence type="ECO:0000256" key="2">
    <source>
        <dbReference type="SAM" id="MobiDB-lite"/>
    </source>
</evidence>
<keyword evidence="1" id="KW-0175">Coiled coil</keyword>
<dbReference type="EMBL" id="OIVN01004194">
    <property type="protein sequence ID" value="SPD15964.1"/>
    <property type="molecule type" value="Genomic_DNA"/>
</dbReference>
<feature type="region of interest" description="Disordered" evidence="2">
    <location>
        <begin position="92"/>
        <end position="119"/>
    </location>
</feature>